<protein>
    <submittedName>
        <fullName evidence="2 4">Uncharacterized protein</fullName>
    </submittedName>
</protein>
<sequence>MSRHRQQCRSENEDESDVGEGEGEGNGEDGVGNNDNEDHQGYSSFFGAFDVTFPQSLRFIDDEDISNNDRSSSDAHR</sequence>
<dbReference type="WBParaSite" id="SBAD_0000299101-mRNA-1">
    <property type="protein sequence ID" value="SBAD_0000299101-mRNA-1"/>
    <property type="gene ID" value="SBAD_0000299101"/>
</dbReference>
<accession>A0A183IGV7</accession>
<name>A0A183IGV7_9BILA</name>
<feature type="compositionally biased region" description="Acidic residues" evidence="1">
    <location>
        <begin position="12"/>
        <end position="27"/>
    </location>
</feature>
<feature type="region of interest" description="Disordered" evidence="1">
    <location>
        <begin position="1"/>
        <end position="77"/>
    </location>
</feature>
<keyword evidence="3" id="KW-1185">Reference proteome</keyword>
<dbReference type="Proteomes" id="UP000270296">
    <property type="component" value="Unassembled WGS sequence"/>
</dbReference>
<evidence type="ECO:0000313" key="2">
    <source>
        <dbReference type="EMBL" id="VDO99151.1"/>
    </source>
</evidence>
<organism evidence="4">
    <name type="scientific">Soboliphyme baturini</name>
    <dbReference type="NCBI Taxonomy" id="241478"/>
    <lineage>
        <taxon>Eukaryota</taxon>
        <taxon>Metazoa</taxon>
        <taxon>Ecdysozoa</taxon>
        <taxon>Nematoda</taxon>
        <taxon>Enoplea</taxon>
        <taxon>Dorylaimia</taxon>
        <taxon>Dioctophymatida</taxon>
        <taxon>Dioctophymatoidea</taxon>
        <taxon>Soboliphymatidae</taxon>
        <taxon>Soboliphyme</taxon>
    </lineage>
</organism>
<proteinExistence type="predicted"/>
<reference evidence="2 3" key="2">
    <citation type="submission" date="2018-11" db="EMBL/GenBank/DDBJ databases">
        <authorList>
            <consortium name="Pathogen Informatics"/>
        </authorList>
    </citation>
    <scope>NUCLEOTIDE SEQUENCE [LARGE SCALE GENOMIC DNA]</scope>
</reference>
<reference evidence="4" key="1">
    <citation type="submission" date="2016-06" db="UniProtKB">
        <authorList>
            <consortium name="WormBaseParasite"/>
        </authorList>
    </citation>
    <scope>IDENTIFICATION</scope>
</reference>
<evidence type="ECO:0000313" key="3">
    <source>
        <dbReference type="Proteomes" id="UP000270296"/>
    </source>
</evidence>
<dbReference type="EMBL" id="UZAM01007441">
    <property type="protein sequence ID" value="VDO99151.1"/>
    <property type="molecule type" value="Genomic_DNA"/>
</dbReference>
<evidence type="ECO:0000313" key="4">
    <source>
        <dbReference type="WBParaSite" id="SBAD_0000299101-mRNA-1"/>
    </source>
</evidence>
<dbReference type="AlphaFoldDB" id="A0A183IGV7"/>
<gene>
    <name evidence="2" type="ORF">SBAD_LOCUS2852</name>
</gene>
<evidence type="ECO:0000256" key="1">
    <source>
        <dbReference type="SAM" id="MobiDB-lite"/>
    </source>
</evidence>